<evidence type="ECO:0000256" key="5">
    <source>
        <dbReference type="ARBA" id="ARBA00022989"/>
    </source>
</evidence>
<feature type="transmembrane region" description="Helical" evidence="8">
    <location>
        <begin position="58"/>
        <end position="84"/>
    </location>
</feature>
<dbReference type="AlphaFoldDB" id="A0A1F5SQ98"/>
<proteinExistence type="predicted"/>
<dbReference type="GO" id="GO:0045436">
    <property type="term" value="F:lycopene beta cyclase activity"/>
    <property type="evidence" value="ECO:0007669"/>
    <property type="project" value="UniProtKB-ARBA"/>
</dbReference>
<reference evidence="10 11" key="1">
    <citation type="journal article" date="2016" name="Nat. Commun.">
        <title>Thousands of microbial genomes shed light on interconnected biogeochemical processes in an aquifer system.</title>
        <authorList>
            <person name="Anantharaman K."/>
            <person name="Brown C.T."/>
            <person name="Hug L.A."/>
            <person name="Sharon I."/>
            <person name="Castelle C.J."/>
            <person name="Probst A.J."/>
            <person name="Thomas B.C."/>
            <person name="Singh A."/>
            <person name="Wilkins M.J."/>
            <person name="Karaoz U."/>
            <person name="Brodie E.L."/>
            <person name="Williams K.H."/>
            <person name="Hubbard S.S."/>
            <person name="Banfield J.F."/>
        </authorList>
    </citation>
    <scope>NUCLEOTIDE SEQUENCE [LARGE SCALE GENOMIC DNA]</scope>
</reference>
<dbReference type="GO" id="GO:0016872">
    <property type="term" value="F:intramolecular lyase activity"/>
    <property type="evidence" value="ECO:0007669"/>
    <property type="project" value="InterPro"/>
</dbReference>
<dbReference type="Pfam" id="PF18916">
    <property type="entry name" value="Lycopene_cyc"/>
    <property type="match status" value="1"/>
</dbReference>
<dbReference type="STRING" id="1797995.A2242_00740"/>
<evidence type="ECO:0000256" key="3">
    <source>
        <dbReference type="ARBA" id="ARBA00022692"/>
    </source>
</evidence>
<evidence type="ECO:0000313" key="10">
    <source>
        <dbReference type="EMBL" id="OGF28897.1"/>
    </source>
</evidence>
<feature type="domain" description="Lycopene cyclase" evidence="9">
    <location>
        <begin position="129"/>
        <end position="220"/>
    </location>
</feature>
<feature type="transmembrane region" description="Helical" evidence="8">
    <location>
        <begin position="6"/>
        <end position="24"/>
    </location>
</feature>
<feature type="transmembrane region" description="Helical" evidence="8">
    <location>
        <begin position="105"/>
        <end position="124"/>
    </location>
</feature>
<keyword evidence="5 8" id="KW-1133">Transmembrane helix</keyword>
<evidence type="ECO:0000313" key="11">
    <source>
        <dbReference type="Proteomes" id="UP000178925"/>
    </source>
</evidence>
<feature type="transmembrane region" description="Helical" evidence="8">
    <location>
        <begin position="33"/>
        <end position="52"/>
    </location>
</feature>
<sequence length="229" mass="26474">MNYQYSYLIGSLALLVVWFALFAWRKDVRKEMLIISLLFGIGGVASELVYAVDWWHPLFIFNFRVGIEDFICGFASGGVAAVIYEEVFNKKMQRAKKRIPHRNNKNLYLPCLALILLFFGSFYWLHISSLYATFIGFFIPTVGIWIWRKDLIVNSLLSGLLLAVVSFAFLVGPELITPGWIAHTWRWENLSGITILKAPLEDIIWFFLAGMFIGPLYEFWQEAKLITKK</sequence>
<feature type="transmembrane region" description="Helical" evidence="8">
    <location>
        <begin position="130"/>
        <end position="147"/>
    </location>
</feature>
<evidence type="ECO:0000256" key="2">
    <source>
        <dbReference type="ARBA" id="ARBA00004829"/>
    </source>
</evidence>
<comment type="pathway">
    <text evidence="2">Carotenoid biosynthesis.</text>
</comment>
<dbReference type="InterPro" id="IPR017825">
    <property type="entry name" value="Lycopene_cyclase_dom"/>
</dbReference>
<organism evidence="10 11">
    <name type="scientific">Candidatus Falkowbacteria bacterium RIFOXYA2_FULL_47_9</name>
    <dbReference type="NCBI Taxonomy" id="1797995"/>
    <lineage>
        <taxon>Bacteria</taxon>
        <taxon>Candidatus Falkowiibacteriota</taxon>
    </lineage>
</organism>
<dbReference type="Proteomes" id="UP000178925">
    <property type="component" value="Unassembled WGS sequence"/>
</dbReference>
<feature type="transmembrane region" description="Helical" evidence="8">
    <location>
        <begin position="203"/>
        <end position="220"/>
    </location>
</feature>
<keyword evidence="7" id="KW-0413">Isomerase</keyword>
<dbReference type="GO" id="GO:0016117">
    <property type="term" value="P:carotenoid biosynthetic process"/>
    <property type="evidence" value="ECO:0007669"/>
    <property type="project" value="UniProtKB-KW"/>
</dbReference>
<protein>
    <recommendedName>
        <fullName evidence="9">Lycopene cyclase domain-containing protein</fullName>
    </recommendedName>
</protein>
<keyword evidence="3 8" id="KW-0812">Transmembrane</keyword>
<evidence type="ECO:0000256" key="7">
    <source>
        <dbReference type="ARBA" id="ARBA00023235"/>
    </source>
</evidence>
<dbReference type="EMBL" id="MFGC01000004">
    <property type="protein sequence ID" value="OGF28897.1"/>
    <property type="molecule type" value="Genomic_DNA"/>
</dbReference>
<feature type="transmembrane region" description="Helical" evidence="8">
    <location>
        <begin position="159"/>
        <end position="183"/>
    </location>
</feature>
<gene>
    <name evidence="10" type="ORF">A2242_00740</name>
</gene>
<keyword evidence="6 8" id="KW-0472">Membrane</keyword>
<evidence type="ECO:0000259" key="9">
    <source>
        <dbReference type="Pfam" id="PF18916"/>
    </source>
</evidence>
<name>A0A1F5SQ98_9BACT</name>
<dbReference type="GO" id="GO:0016020">
    <property type="term" value="C:membrane"/>
    <property type="evidence" value="ECO:0007669"/>
    <property type="project" value="UniProtKB-SubCell"/>
</dbReference>
<keyword evidence="4" id="KW-0125">Carotenoid biosynthesis</keyword>
<accession>A0A1F5SQ98</accession>
<comment type="subcellular location">
    <subcellularLocation>
        <location evidence="1">Membrane</location>
        <topology evidence="1">Multi-pass membrane protein</topology>
    </subcellularLocation>
</comment>
<evidence type="ECO:0000256" key="6">
    <source>
        <dbReference type="ARBA" id="ARBA00023136"/>
    </source>
</evidence>
<comment type="caution">
    <text evidence="10">The sequence shown here is derived from an EMBL/GenBank/DDBJ whole genome shotgun (WGS) entry which is preliminary data.</text>
</comment>
<evidence type="ECO:0000256" key="1">
    <source>
        <dbReference type="ARBA" id="ARBA00004141"/>
    </source>
</evidence>
<evidence type="ECO:0000256" key="4">
    <source>
        <dbReference type="ARBA" id="ARBA00022746"/>
    </source>
</evidence>
<evidence type="ECO:0000256" key="8">
    <source>
        <dbReference type="SAM" id="Phobius"/>
    </source>
</evidence>